<evidence type="ECO:0000259" key="1">
    <source>
        <dbReference type="Pfam" id="PF04909"/>
    </source>
</evidence>
<protein>
    <submittedName>
        <fullName evidence="2">TIM-barrel fold metal-dependent hydrolase</fullName>
    </submittedName>
</protein>
<reference evidence="2 3" key="1">
    <citation type="submission" date="2021-03" db="EMBL/GenBank/DDBJ databases">
        <title>Sequencing the genomes of 1000 actinobacteria strains.</title>
        <authorList>
            <person name="Klenk H.-P."/>
        </authorList>
    </citation>
    <scope>NUCLEOTIDE SEQUENCE [LARGE SCALE GENOMIC DNA]</scope>
    <source>
        <strain evidence="2 3">DSM 44580</strain>
    </source>
</reference>
<dbReference type="Pfam" id="PF04909">
    <property type="entry name" value="Amidohydro_2"/>
    <property type="match status" value="1"/>
</dbReference>
<dbReference type="RefSeq" id="WP_086781161.1">
    <property type="nucleotide sequence ID" value="NZ_JAGIOO010000001.1"/>
</dbReference>
<comment type="caution">
    <text evidence="2">The sequence shown here is derived from an EMBL/GenBank/DDBJ whole genome shotgun (WGS) entry which is preliminary data.</text>
</comment>
<sequence>MITDGVVLLDHHCHGVVPADLDRPAFEALLTEAPAAHPGRSAFDSLLGAAVLRWCAPLLDLDPHAEPERYLERRAELGWQEASARLLRAAGAGTWLVDTGFSSVPLTPPGELARLGGGVAYEILRLEQVFEETASGVEPDALAETVEAAVRARAAGAVGLKSVVAYRHGLELPPEPPTRAKFERAAVAWTRAGGGRLADPVLLGWLVHLGLRVGAELGLPLQLHTGFGDPDLRLHRADPLLLADFLAATRHGGGTVMLLHCWPYHRNAGFLAHVYPQVRADVGLAVPYVGERAHEVLAELLELAPFGSVCYSSDGYGLPELLFLGARLWRRGLGRLVDTWLADDVLPVRTAERLVQGIAGDNAAKVYIHLRPNGATH</sequence>
<feature type="domain" description="Amidohydrolase-related" evidence="1">
    <location>
        <begin position="143"/>
        <end position="367"/>
    </location>
</feature>
<dbReference type="EMBL" id="JAGIOO010000001">
    <property type="protein sequence ID" value="MBP2477152.1"/>
    <property type="molecule type" value="Genomic_DNA"/>
</dbReference>
<evidence type="ECO:0000313" key="2">
    <source>
        <dbReference type="EMBL" id="MBP2477152.1"/>
    </source>
</evidence>
<keyword evidence="3" id="KW-1185">Reference proteome</keyword>
<keyword evidence="2" id="KW-0378">Hydrolase</keyword>
<proteinExistence type="predicted"/>
<dbReference type="PANTHER" id="PTHR43383:SF2">
    <property type="entry name" value="AMIDOHYDROLASE 2 FAMILY PROTEIN"/>
    <property type="match status" value="1"/>
</dbReference>
<accession>A0ABS5ALK5</accession>
<name>A0ABS5ALK5_9PSEU</name>
<gene>
    <name evidence="2" type="ORF">JOF53_006024</name>
</gene>
<dbReference type="GO" id="GO:0016787">
    <property type="term" value="F:hydrolase activity"/>
    <property type="evidence" value="ECO:0007669"/>
    <property type="project" value="UniProtKB-KW"/>
</dbReference>
<dbReference type="InterPro" id="IPR006680">
    <property type="entry name" value="Amidohydro-rel"/>
</dbReference>
<dbReference type="SUPFAM" id="SSF51556">
    <property type="entry name" value="Metallo-dependent hydrolases"/>
    <property type="match status" value="1"/>
</dbReference>
<dbReference type="Gene3D" id="3.20.20.140">
    <property type="entry name" value="Metal-dependent hydrolases"/>
    <property type="match status" value="1"/>
</dbReference>
<dbReference type="PANTHER" id="PTHR43383">
    <property type="entry name" value="NODULIN 6"/>
    <property type="match status" value="1"/>
</dbReference>
<evidence type="ECO:0000313" key="3">
    <source>
        <dbReference type="Proteomes" id="UP001519363"/>
    </source>
</evidence>
<dbReference type="Proteomes" id="UP001519363">
    <property type="component" value="Unassembled WGS sequence"/>
</dbReference>
<dbReference type="InterPro" id="IPR032466">
    <property type="entry name" value="Metal_Hydrolase"/>
</dbReference>
<organism evidence="2 3">
    <name type="scientific">Crossiella equi</name>
    <dbReference type="NCBI Taxonomy" id="130796"/>
    <lineage>
        <taxon>Bacteria</taxon>
        <taxon>Bacillati</taxon>
        <taxon>Actinomycetota</taxon>
        <taxon>Actinomycetes</taxon>
        <taxon>Pseudonocardiales</taxon>
        <taxon>Pseudonocardiaceae</taxon>
        <taxon>Crossiella</taxon>
    </lineage>
</organism>